<dbReference type="EMBL" id="CP017634">
    <property type="protein sequence ID" value="ATW25916.1"/>
    <property type="molecule type" value="Genomic_DNA"/>
</dbReference>
<keyword evidence="2" id="KW-1185">Reference proteome</keyword>
<protein>
    <recommendedName>
        <fullName evidence="3">ATPase</fullName>
    </recommendedName>
</protein>
<reference evidence="1 2" key="1">
    <citation type="submission" date="2016-10" db="EMBL/GenBank/DDBJ databases">
        <title>Complete Genome Sequence of Peptococcaceae strain DCMF.</title>
        <authorList>
            <person name="Edwards R.J."/>
            <person name="Holland S.I."/>
            <person name="Deshpande N.P."/>
            <person name="Wong Y.K."/>
            <person name="Ertan H."/>
            <person name="Manefield M."/>
            <person name="Russell T.L."/>
            <person name="Lee M.J."/>
        </authorList>
    </citation>
    <scope>NUCLEOTIDE SEQUENCE [LARGE SCALE GENOMIC DNA]</scope>
    <source>
        <strain evidence="1 2">DCMF</strain>
    </source>
</reference>
<name>A0A3G1KTZ2_FORW1</name>
<accession>A0A3G1KTZ2</accession>
<dbReference type="KEGG" id="fwa:DCMF_15045"/>
<evidence type="ECO:0000313" key="2">
    <source>
        <dbReference type="Proteomes" id="UP000323521"/>
    </source>
</evidence>
<dbReference type="Proteomes" id="UP000323521">
    <property type="component" value="Chromosome"/>
</dbReference>
<proteinExistence type="predicted"/>
<evidence type="ECO:0008006" key="3">
    <source>
        <dbReference type="Google" id="ProtNLM"/>
    </source>
</evidence>
<dbReference type="AlphaFoldDB" id="A0A3G1KTZ2"/>
<sequence length="364" mass="40500">MKKGKIKYSFPGGNTPRGFYSFYNLGLQNMERVFILKGGPGTGKSTLMRNIGLEMAERGYNVEFWQCSSDNDSLDGVVIPDLKLAVVDGTAPHVVDPQYPGAVDQIVNLGDHWNEEYLRGHKNEIKKLTGEISNSFSTAYQYLKNAKTVYDEWKKINVAAMDFEKANQKTEKLMQEIFRTNAPLVRHMFAGAISPGGMVNFIKNITEDCKTRYILKGLPGTGKSSLIKKIVEGAVDRGYQADVYHCTLDPDSIDMAVIPQLGVAVLDGSVPHVEDPERPGDRVINMLDCLDLDAVGQKSARLEEIQAEFNRLMTEAISKITQAKNLHDALEVFYIKAMDFEAVDETRNQVLNKILAAAEKGDIL</sequence>
<evidence type="ECO:0000313" key="1">
    <source>
        <dbReference type="EMBL" id="ATW25916.1"/>
    </source>
</evidence>
<gene>
    <name evidence="1" type="ORF">DCMF_15045</name>
</gene>
<dbReference type="OrthoDB" id="9781752at2"/>
<organism evidence="1 2">
    <name type="scientific">Formimonas warabiya</name>
    <dbReference type="NCBI Taxonomy" id="1761012"/>
    <lineage>
        <taxon>Bacteria</taxon>
        <taxon>Bacillati</taxon>
        <taxon>Bacillota</taxon>
        <taxon>Clostridia</taxon>
        <taxon>Eubacteriales</taxon>
        <taxon>Peptococcaceae</taxon>
        <taxon>Candidatus Formimonas</taxon>
    </lineage>
</organism>
<dbReference type="InterPro" id="IPR027417">
    <property type="entry name" value="P-loop_NTPase"/>
</dbReference>
<dbReference type="SUPFAM" id="SSF52540">
    <property type="entry name" value="P-loop containing nucleoside triphosphate hydrolases"/>
    <property type="match status" value="3"/>
</dbReference>